<feature type="transmembrane region" description="Helical" evidence="1">
    <location>
        <begin position="122"/>
        <end position="141"/>
    </location>
</feature>
<feature type="transmembrane region" description="Helical" evidence="1">
    <location>
        <begin position="283"/>
        <end position="307"/>
    </location>
</feature>
<keyword evidence="1" id="KW-0812">Transmembrane</keyword>
<evidence type="ECO:0000313" key="3">
    <source>
        <dbReference type="Proteomes" id="UP001269267"/>
    </source>
</evidence>
<feature type="transmembrane region" description="Helical" evidence="1">
    <location>
        <begin position="224"/>
        <end position="246"/>
    </location>
</feature>
<dbReference type="Proteomes" id="UP001269267">
    <property type="component" value="Unassembled WGS sequence"/>
</dbReference>
<organism evidence="2 3">
    <name type="scientific">Vreelandella gomseomensis</name>
    <dbReference type="NCBI Taxonomy" id="370766"/>
    <lineage>
        <taxon>Bacteria</taxon>
        <taxon>Pseudomonadati</taxon>
        <taxon>Pseudomonadota</taxon>
        <taxon>Gammaproteobacteria</taxon>
        <taxon>Oceanospirillales</taxon>
        <taxon>Halomonadaceae</taxon>
        <taxon>Vreelandella</taxon>
    </lineage>
</organism>
<evidence type="ECO:0000313" key="2">
    <source>
        <dbReference type="EMBL" id="MDR5875082.1"/>
    </source>
</evidence>
<accession>A0ABU1GCS4</accession>
<reference evidence="2 3" key="1">
    <citation type="submission" date="2023-04" db="EMBL/GenBank/DDBJ databases">
        <title>A long-awaited taxogenomic arrangement of the family Halomonadaceae.</title>
        <authorList>
            <person name="De La Haba R."/>
            <person name="Chuvochina M."/>
            <person name="Wittouck S."/>
            <person name="Arahal D.R."/>
            <person name="Sanchez-Porro C."/>
            <person name="Hugenholtz P."/>
            <person name="Ventosa A."/>
        </authorList>
    </citation>
    <scope>NUCLEOTIDE SEQUENCE [LARGE SCALE GENOMIC DNA]</scope>
    <source>
        <strain evidence="2 3">DSM 18042</strain>
    </source>
</reference>
<comment type="caution">
    <text evidence="2">The sequence shown here is derived from an EMBL/GenBank/DDBJ whole genome shotgun (WGS) entry which is preliminary data.</text>
</comment>
<dbReference type="EMBL" id="JARWAI010000006">
    <property type="protein sequence ID" value="MDR5875082.1"/>
    <property type="molecule type" value="Genomic_DNA"/>
</dbReference>
<feature type="transmembrane region" description="Helical" evidence="1">
    <location>
        <begin position="60"/>
        <end position="78"/>
    </location>
</feature>
<dbReference type="Pfam" id="PF05982">
    <property type="entry name" value="Sbt_1"/>
    <property type="match status" value="1"/>
</dbReference>
<keyword evidence="3" id="KW-1185">Reference proteome</keyword>
<feature type="transmembrane region" description="Helical" evidence="1">
    <location>
        <begin position="90"/>
        <end position="110"/>
    </location>
</feature>
<protein>
    <submittedName>
        <fullName evidence="2">Sodium-dependent bicarbonate transport family permease</fullName>
    </submittedName>
</protein>
<dbReference type="RefSeq" id="WP_309768133.1">
    <property type="nucleotide sequence ID" value="NZ_JARWAI010000006.1"/>
</dbReference>
<name>A0ABU1GCS4_9GAMM</name>
<dbReference type="PANTHER" id="PTHR40400">
    <property type="entry name" value="SLR1512 PROTEIN"/>
    <property type="match status" value="1"/>
</dbReference>
<evidence type="ECO:0000256" key="1">
    <source>
        <dbReference type="SAM" id="Phobius"/>
    </source>
</evidence>
<keyword evidence="1" id="KW-1133">Transmembrane helix</keyword>
<keyword evidence="1" id="KW-0472">Membrane</keyword>
<dbReference type="PANTHER" id="PTHR40400:SF1">
    <property type="entry name" value="SLR1512 PROTEIN"/>
    <property type="match status" value="1"/>
</dbReference>
<dbReference type="InterPro" id="IPR010293">
    <property type="entry name" value="Sbt_1"/>
</dbReference>
<sequence length="313" mass="32972">MPDIVVMFFLLGLVAGAVKSDLEVPKATYDTLSLLLMLTIGLKGGMALYGNLHWGLVPELLGVALLSALIPLMLMSVLRRLVRLSAVDSASIAAHYGSVSAGTFAVALAYVEARDLLVGSEVTLYLVAMELPAIMVAIALFRRYQGAAVKESTRKLWHETLTNRGVILLAGGVLIGALYGPFQGEEVTTLFTSAFKGVLALFLLEMGLTAAQTLRPMPWHHWRLVTFALVTPPLLSLLGILLGAALGLPTGSVVILAALAASASYIAAPAAMRAAIPEADIGLAMLASLGITFPLNVTLGIPVYHAIVEYLLG</sequence>
<feature type="transmembrane region" description="Helical" evidence="1">
    <location>
        <begin position="161"/>
        <end position="182"/>
    </location>
</feature>
<proteinExistence type="predicted"/>
<gene>
    <name evidence="2" type="ORF">QC815_09125</name>
</gene>
<feature type="transmembrane region" description="Helical" evidence="1">
    <location>
        <begin position="194"/>
        <end position="212"/>
    </location>
</feature>
<feature type="transmembrane region" description="Helical" evidence="1">
    <location>
        <begin position="252"/>
        <end position="271"/>
    </location>
</feature>